<dbReference type="AlphaFoldDB" id="A0AA35KMN8"/>
<evidence type="ECO:0000313" key="2">
    <source>
        <dbReference type="Proteomes" id="UP001178461"/>
    </source>
</evidence>
<name>A0AA35KMN8_9SAUR</name>
<dbReference type="Proteomes" id="UP001178461">
    <property type="component" value="Chromosome 7"/>
</dbReference>
<accession>A0AA35KMN8</accession>
<sequence length="91" mass="10457">METVNTKRRKHVNICKLLHFPIILNCSRFSLLGVHCKRRTQPGQLLRCSTVFLLKAFPISPFLLCWRLSCSLSMGEFNVKGEVLPRLMLIG</sequence>
<evidence type="ECO:0000313" key="1">
    <source>
        <dbReference type="EMBL" id="CAI5780271.1"/>
    </source>
</evidence>
<reference evidence="1" key="1">
    <citation type="submission" date="2022-12" db="EMBL/GenBank/DDBJ databases">
        <authorList>
            <person name="Alioto T."/>
            <person name="Alioto T."/>
            <person name="Gomez Garrido J."/>
        </authorList>
    </citation>
    <scope>NUCLEOTIDE SEQUENCE</scope>
</reference>
<keyword evidence="2" id="KW-1185">Reference proteome</keyword>
<organism evidence="1 2">
    <name type="scientific">Podarcis lilfordi</name>
    <name type="common">Lilford's wall lizard</name>
    <dbReference type="NCBI Taxonomy" id="74358"/>
    <lineage>
        <taxon>Eukaryota</taxon>
        <taxon>Metazoa</taxon>
        <taxon>Chordata</taxon>
        <taxon>Craniata</taxon>
        <taxon>Vertebrata</taxon>
        <taxon>Euteleostomi</taxon>
        <taxon>Lepidosauria</taxon>
        <taxon>Squamata</taxon>
        <taxon>Bifurcata</taxon>
        <taxon>Unidentata</taxon>
        <taxon>Episquamata</taxon>
        <taxon>Laterata</taxon>
        <taxon>Lacertibaenia</taxon>
        <taxon>Lacertidae</taxon>
        <taxon>Podarcis</taxon>
    </lineage>
</organism>
<dbReference type="EMBL" id="OX395132">
    <property type="protein sequence ID" value="CAI5780271.1"/>
    <property type="molecule type" value="Genomic_DNA"/>
</dbReference>
<gene>
    <name evidence="1" type="ORF">PODLI_1B016632</name>
</gene>
<proteinExistence type="predicted"/>
<protein>
    <submittedName>
        <fullName evidence="1">Uncharacterized protein</fullName>
    </submittedName>
</protein>